<dbReference type="InterPro" id="IPR018511">
    <property type="entry name" value="Hemolysin-typ_Ca-bd_CS"/>
</dbReference>
<proteinExistence type="predicted"/>
<comment type="caution">
    <text evidence="3">The sequence shown here is derived from an EMBL/GenBank/DDBJ whole genome shotgun (WGS) entry which is preliminary data.</text>
</comment>
<dbReference type="GO" id="GO:0005509">
    <property type="term" value="F:calcium ion binding"/>
    <property type="evidence" value="ECO:0007669"/>
    <property type="project" value="InterPro"/>
</dbReference>
<name>A0A2R5FQV1_NOSCO</name>
<organism evidence="3 4">
    <name type="scientific">Nostoc commune NIES-4072</name>
    <dbReference type="NCBI Taxonomy" id="2005467"/>
    <lineage>
        <taxon>Bacteria</taxon>
        <taxon>Bacillati</taxon>
        <taxon>Cyanobacteriota</taxon>
        <taxon>Cyanophyceae</taxon>
        <taxon>Nostocales</taxon>
        <taxon>Nostocaceae</taxon>
        <taxon>Nostoc</taxon>
    </lineage>
</organism>
<keyword evidence="2" id="KW-0964">Secreted</keyword>
<dbReference type="InterPro" id="IPR050557">
    <property type="entry name" value="RTX_toxin/Mannuronan_C5-epim"/>
</dbReference>
<dbReference type="PANTHER" id="PTHR38340">
    <property type="entry name" value="S-LAYER PROTEIN"/>
    <property type="match status" value="1"/>
</dbReference>
<evidence type="ECO:0008006" key="5">
    <source>
        <dbReference type="Google" id="ProtNLM"/>
    </source>
</evidence>
<dbReference type="InterPro" id="IPR011049">
    <property type="entry name" value="Serralysin-like_metalloprot_C"/>
</dbReference>
<dbReference type="GO" id="GO:0005576">
    <property type="term" value="C:extracellular region"/>
    <property type="evidence" value="ECO:0007669"/>
    <property type="project" value="UniProtKB-SubCell"/>
</dbReference>
<dbReference type="PANTHER" id="PTHR38340:SF1">
    <property type="entry name" value="S-LAYER PROTEIN"/>
    <property type="match status" value="1"/>
</dbReference>
<dbReference type="Proteomes" id="UP000245124">
    <property type="component" value="Unassembled WGS sequence"/>
</dbReference>
<keyword evidence="4" id="KW-1185">Reference proteome</keyword>
<gene>
    <name evidence="3" type="ORF">NIES4072_48200</name>
</gene>
<evidence type="ECO:0000313" key="4">
    <source>
        <dbReference type="Proteomes" id="UP000245124"/>
    </source>
</evidence>
<dbReference type="Gene3D" id="2.150.10.10">
    <property type="entry name" value="Serralysin-like metalloprotease, C-terminal"/>
    <property type="match status" value="1"/>
</dbReference>
<dbReference type="SUPFAM" id="SSF51120">
    <property type="entry name" value="beta-Roll"/>
    <property type="match status" value="1"/>
</dbReference>
<dbReference type="InterPro" id="IPR001343">
    <property type="entry name" value="Hemolysn_Ca-bd"/>
</dbReference>
<comment type="subcellular location">
    <subcellularLocation>
        <location evidence="1">Secreted</location>
    </subcellularLocation>
</comment>
<dbReference type="RefSeq" id="WP_219930064.1">
    <property type="nucleotide sequence ID" value="NZ_BDUD01000001.1"/>
</dbReference>
<accession>A0A2R5FQV1</accession>
<evidence type="ECO:0000256" key="2">
    <source>
        <dbReference type="ARBA" id="ARBA00022525"/>
    </source>
</evidence>
<dbReference type="Pfam" id="PF00353">
    <property type="entry name" value="HemolysinCabind"/>
    <property type="match status" value="1"/>
</dbReference>
<dbReference type="EMBL" id="BDUD01000001">
    <property type="protein sequence ID" value="GBG21137.1"/>
    <property type="molecule type" value="Genomic_DNA"/>
</dbReference>
<evidence type="ECO:0000313" key="3">
    <source>
        <dbReference type="EMBL" id="GBG21137.1"/>
    </source>
</evidence>
<evidence type="ECO:0000256" key="1">
    <source>
        <dbReference type="ARBA" id="ARBA00004613"/>
    </source>
</evidence>
<sequence length="176" mass="18346">MATIYGTSGNNSLTGTQGNDQIYGYGGADTLRGGLGNDYLEGGGDNDYLTGGSGRDTFVLNYSGGGIDTIPDFSVNEDILKITSTTIGYSQSVIGTPSSLSNYKDGAIDSTKVTTSSQTLGTSTATQSADIFTYNPSTGALFYSSSQIAWLPRYLDWSSTNVVTSTANNNINASEI</sequence>
<dbReference type="AlphaFoldDB" id="A0A2R5FQV1"/>
<reference evidence="3 4" key="1">
    <citation type="submission" date="2017-06" db="EMBL/GenBank/DDBJ databases">
        <title>Genome sequencing of cyanobaciteial culture collection at National Institute for Environmental Studies (NIES).</title>
        <authorList>
            <person name="Hirose Y."/>
            <person name="Shimura Y."/>
            <person name="Fujisawa T."/>
            <person name="Nakamura Y."/>
            <person name="Kawachi M."/>
        </authorList>
    </citation>
    <scope>NUCLEOTIDE SEQUENCE [LARGE SCALE GENOMIC DNA]</scope>
    <source>
        <strain evidence="3 4">NIES-4072</strain>
    </source>
</reference>
<protein>
    <recommendedName>
        <fullName evidence="5">Hemolysin-type calcium-binding region</fullName>
    </recommendedName>
</protein>
<dbReference type="PRINTS" id="PR00313">
    <property type="entry name" value="CABNDNGRPT"/>
</dbReference>
<dbReference type="PROSITE" id="PS00330">
    <property type="entry name" value="HEMOLYSIN_CALCIUM"/>
    <property type="match status" value="2"/>
</dbReference>